<dbReference type="Pfam" id="PF00465">
    <property type="entry name" value="Fe-ADH"/>
    <property type="match status" value="1"/>
</dbReference>
<comment type="cofactor">
    <cofactor evidence="1">
        <name>Fe cation</name>
        <dbReference type="ChEBI" id="CHEBI:24875"/>
    </cofactor>
</comment>
<proteinExistence type="inferred from homology"/>
<evidence type="ECO:0000313" key="7">
    <source>
        <dbReference type="Proteomes" id="UP000243374"/>
    </source>
</evidence>
<name>A0A662ZAD1_9GAMM</name>
<dbReference type="FunFam" id="3.40.50.1970:FF:000003">
    <property type="entry name" value="Alcohol dehydrogenase, iron-containing"/>
    <property type="match status" value="1"/>
</dbReference>
<comment type="similarity">
    <text evidence="2">Belongs to the iron-containing alcohol dehydrogenase family.</text>
</comment>
<dbReference type="PANTHER" id="PTHR43633:SF1">
    <property type="entry name" value="ALCOHOL DEHYDROGENASE YQHD"/>
    <property type="match status" value="1"/>
</dbReference>
<accession>A0A662ZAD1</accession>
<dbReference type="InterPro" id="IPR056798">
    <property type="entry name" value="ADH_Fe_C"/>
</dbReference>
<dbReference type="SUPFAM" id="SSF56796">
    <property type="entry name" value="Dehydroquinate synthase-like"/>
    <property type="match status" value="1"/>
</dbReference>
<dbReference type="EMBL" id="FOSF01000003">
    <property type="protein sequence ID" value="SFJ82070.1"/>
    <property type="molecule type" value="Genomic_DNA"/>
</dbReference>
<dbReference type="RefSeq" id="WP_074838685.1">
    <property type="nucleotide sequence ID" value="NZ_CP047056.1"/>
</dbReference>
<evidence type="ECO:0000259" key="5">
    <source>
        <dbReference type="Pfam" id="PF25137"/>
    </source>
</evidence>
<dbReference type="InterPro" id="IPR018211">
    <property type="entry name" value="ADH_Fe_CS"/>
</dbReference>
<dbReference type="AlphaFoldDB" id="A0A662ZAD1"/>
<dbReference type="OrthoDB" id="9815791at2"/>
<organism evidence="6 7">
    <name type="scientific">Succinivibrio dextrinosolvens</name>
    <dbReference type="NCBI Taxonomy" id="83771"/>
    <lineage>
        <taxon>Bacteria</taxon>
        <taxon>Pseudomonadati</taxon>
        <taxon>Pseudomonadota</taxon>
        <taxon>Gammaproteobacteria</taxon>
        <taxon>Aeromonadales</taxon>
        <taxon>Succinivibrionaceae</taxon>
        <taxon>Succinivibrio</taxon>
    </lineage>
</organism>
<reference evidence="6 7" key="1">
    <citation type="submission" date="2016-10" db="EMBL/GenBank/DDBJ databases">
        <authorList>
            <person name="Varghese N."/>
            <person name="Submissions S."/>
        </authorList>
    </citation>
    <scope>NUCLEOTIDE SEQUENCE [LARGE SCALE GENOMIC DNA]</scope>
    <source>
        <strain evidence="6 7">22B</strain>
    </source>
</reference>
<feature type="domain" description="Alcohol dehydrogenase iron-type/glycerol dehydrogenase GldA" evidence="4">
    <location>
        <begin position="9"/>
        <end position="180"/>
    </location>
</feature>
<dbReference type="Proteomes" id="UP000243374">
    <property type="component" value="Unassembled WGS sequence"/>
</dbReference>
<dbReference type="Gene3D" id="1.20.1090.10">
    <property type="entry name" value="Dehydroquinate synthase-like - alpha domain"/>
    <property type="match status" value="1"/>
</dbReference>
<evidence type="ECO:0000256" key="2">
    <source>
        <dbReference type="ARBA" id="ARBA00007358"/>
    </source>
</evidence>
<dbReference type="InterPro" id="IPR044731">
    <property type="entry name" value="BDH-like"/>
</dbReference>
<dbReference type="GO" id="GO:0005829">
    <property type="term" value="C:cytosol"/>
    <property type="evidence" value="ECO:0007669"/>
    <property type="project" value="TreeGrafter"/>
</dbReference>
<dbReference type="InterPro" id="IPR001670">
    <property type="entry name" value="ADH_Fe/GldA"/>
</dbReference>
<evidence type="ECO:0000259" key="4">
    <source>
        <dbReference type="Pfam" id="PF00465"/>
    </source>
</evidence>
<dbReference type="GO" id="GO:0008106">
    <property type="term" value="F:alcohol dehydrogenase (NADP+) activity"/>
    <property type="evidence" value="ECO:0007669"/>
    <property type="project" value="TreeGrafter"/>
</dbReference>
<dbReference type="GO" id="GO:1990002">
    <property type="term" value="F:methylglyoxal reductase (NADPH) (acetol producing) activity"/>
    <property type="evidence" value="ECO:0007669"/>
    <property type="project" value="TreeGrafter"/>
</dbReference>
<dbReference type="PROSITE" id="PS00060">
    <property type="entry name" value="ADH_IRON_2"/>
    <property type="match status" value="1"/>
</dbReference>
<dbReference type="PANTHER" id="PTHR43633">
    <property type="entry name" value="ALCOHOL DEHYDROGENASE YQHD"/>
    <property type="match status" value="1"/>
</dbReference>
<gene>
    <name evidence="6" type="ORF">SAMN04487865_100356</name>
</gene>
<dbReference type="GO" id="GO:1990362">
    <property type="term" value="F:butanol dehydrogenase (NAD+) activity"/>
    <property type="evidence" value="ECO:0007669"/>
    <property type="project" value="InterPro"/>
</dbReference>
<keyword evidence="3" id="KW-0560">Oxidoreductase</keyword>
<dbReference type="Pfam" id="PF25137">
    <property type="entry name" value="ADH_Fe_C"/>
    <property type="match status" value="1"/>
</dbReference>
<dbReference type="CDD" id="cd08187">
    <property type="entry name" value="BDH"/>
    <property type="match status" value="1"/>
</dbReference>
<evidence type="ECO:0000313" key="6">
    <source>
        <dbReference type="EMBL" id="SFJ82070.1"/>
    </source>
</evidence>
<evidence type="ECO:0000256" key="1">
    <source>
        <dbReference type="ARBA" id="ARBA00001962"/>
    </source>
</evidence>
<dbReference type="Gene3D" id="3.40.50.1970">
    <property type="match status" value="1"/>
</dbReference>
<keyword evidence="7" id="KW-1185">Reference proteome</keyword>
<evidence type="ECO:0000256" key="3">
    <source>
        <dbReference type="ARBA" id="ARBA00023002"/>
    </source>
</evidence>
<dbReference type="GO" id="GO:0046872">
    <property type="term" value="F:metal ion binding"/>
    <property type="evidence" value="ECO:0007669"/>
    <property type="project" value="InterPro"/>
</dbReference>
<protein>
    <submittedName>
        <fullName evidence="6">Uncharacterized protein</fullName>
    </submittedName>
</protein>
<sequence>MENFEFVVPTKYIFGQGTSSKCGDTIKSYGYKNVLVVYGSEHAKKSGLLDSVEEQLKSNSIDYSLLGGVLPNPRADLVYKGIELGREKQIDFILAVGGGSVIDTAKAIALGIPDDGDFFDFFTKKRKPKTALKTGCVLTIPAAGSESSLSTVIEKEIDGKVVKNGCGSPLNRPLFAILDPELTFSVSRYQTACGITDMIAHILERYFTNSKGVTVTDYMCEALLKAIIENAPVAIDDPSNYDARANIMWAGSLAHNNICGVDRVQDWASHHIEHQLSALYDVAHGAGLAVIFPAWMDYVYKHDVMRFAQFAVRVFGVSMDFDDPASTAREGIRAFRHFLHSIGMPLSFEEIGAKEEDIPHLLNMLGVDDVNKTEGQFVLLYRKDCEAIYYRAAHYKYSD</sequence>
<feature type="domain" description="Fe-containing alcohol dehydrogenase-like C-terminal" evidence="5">
    <location>
        <begin position="192"/>
        <end position="391"/>
    </location>
</feature>